<dbReference type="InterPro" id="IPR029063">
    <property type="entry name" value="SAM-dependent_MTases_sf"/>
</dbReference>
<dbReference type="RefSeq" id="WP_201800812.1">
    <property type="nucleotide sequence ID" value="NZ_RSCL01000017.1"/>
</dbReference>
<reference evidence="1" key="2">
    <citation type="journal article" date="2019" name="Genome Biol. Evol.">
        <title>Day and night: Metabolic profiles and evolutionary relationships of six axenic non-marine cyanobacteria.</title>
        <authorList>
            <person name="Will S.E."/>
            <person name="Henke P."/>
            <person name="Boedeker C."/>
            <person name="Huang S."/>
            <person name="Brinkmann H."/>
            <person name="Rohde M."/>
            <person name="Jarek M."/>
            <person name="Friedl T."/>
            <person name="Seufert S."/>
            <person name="Schumacher M."/>
            <person name="Overmann J."/>
            <person name="Neumann-Schaal M."/>
            <person name="Petersen J."/>
        </authorList>
    </citation>
    <scope>NUCLEOTIDE SEQUENCE [LARGE SCALE GENOMIC DNA]</scope>
    <source>
        <strain evidence="1">PCC 7102</strain>
    </source>
</reference>
<reference evidence="1" key="1">
    <citation type="submission" date="2018-12" db="EMBL/GenBank/DDBJ databases">
        <authorList>
            <person name="Will S."/>
            <person name="Neumann-Schaal M."/>
            <person name="Henke P."/>
        </authorList>
    </citation>
    <scope>NUCLEOTIDE SEQUENCE</scope>
    <source>
        <strain evidence="1">PCC 7102</strain>
    </source>
</reference>
<organism evidence="1 2">
    <name type="scientific">Dulcicalothrix desertica PCC 7102</name>
    <dbReference type="NCBI Taxonomy" id="232991"/>
    <lineage>
        <taxon>Bacteria</taxon>
        <taxon>Bacillati</taxon>
        <taxon>Cyanobacteriota</taxon>
        <taxon>Cyanophyceae</taxon>
        <taxon>Nostocales</taxon>
        <taxon>Calotrichaceae</taxon>
        <taxon>Dulcicalothrix</taxon>
    </lineage>
</organism>
<sequence length="193" mass="22380">MLQETVNMNNLRLNLGCGANLLDGYLNVDKFGNPDLKFDLETFPYPWEDNSVAEIRMHHVLEHLGQQTQVYLKIIQELYRICKAGAEIHITVPHHRSDRFFHDPTHVRPITPVGLSMFSKRLNKEWKACGKAFTLLALYLDVDFELIDVEYTPSEVWYECYPNNASDKEFLLKESEIYCNLIKDVAMTVVAVK</sequence>
<evidence type="ECO:0000313" key="1">
    <source>
        <dbReference type="EMBL" id="RUT02198.1"/>
    </source>
</evidence>
<evidence type="ECO:0000313" key="2">
    <source>
        <dbReference type="Proteomes" id="UP000271624"/>
    </source>
</evidence>
<protein>
    <recommendedName>
        <fullName evidence="3">Methyltransferase type 11 domain-containing protein</fullName>
    </recommendedName>
</protein>
<gene>
    <name evidence="1" type="ORF">DSM106972_062730</name>
</gene>
<dbReference type="AlphaFoldDB" id="A0A3S1C8D4"/>
<dbReference type="Proteomes" id="UP000271624">
    <property type="component" value="Unassembled WGS sequence"/>
</dbReference>
<dbReference type="EMBL" id="RSCL01000017">
    <property type="protein sequence ID" value="RUT02198.1"/>
    <property type="molecule type" value="Genomic_DNA"/>
</dbReference>
<comment type="caution">
    <text evidence="1">The sequence shown here is derived from an EMBL/GenBank/DDBJ whole genome shotgun (WGS) entry which is preliminary data.</text>
</comment>
<evidence type="ECO:0008006" key="3">
    <source>
        <dbReference type="Google" id="ProtNLM"/>
    </source>
</evidence>
<accession>A0A3S1C8D4</accession>
<dbReference type="SUPFAM" id="SSF53335">
    <property type="entry name" value="S-adenosyl-L-methionine-dependent methyltransferases"/>
    <property type="match status" value="1"/>
</dbReference>
<proteinExistence type="predicted"/>
<dbReference type="Gene3D" id="3.40.50.150">
    <property type="entry name" value="Vaccinia Virus protein VP39"/>
    <property type="match status" value="1"/>
</dbReference>
<keyword evidence="2" id="KW-1185">Reference proteome</keyword>
<name>A0A3S1C8D4_9CYAN</name>